<dbReference type="KEGG" id="hprf:HLPR_11270"/>
<proteinExistence type="predicted"/>
<gene>
    <name evidence="1" type="ORF">HLPR_11270</name>
</gene>
<keyword evidence="2" id="KW-1185">Reference proteome</keyword>
<dbReference type="AlphaFoldDB" id="A0AAU9E2U8"/>
<organism evidence="1 2">
    <name type="scientific">Helicovermis profundi</name>
    <dbReference type="NCBI Taxonomy" id="3065157"/>
    <lineage>
        <taxon>Bacteria</taxon>
        <taxon>Bacillati</taxon>
        <taxon>Bacillota</taxon>
        <taxon>Clostridia</taxon>
        <taxon>Helicovermis</taxon>
    </lineage>
</organism>
<dbReference type="EMBL" id="AP028654">
    <property type="protein sequence ID" value="BEP28796.1"/>
    <property type="molecule type" value="Genomic_DNA"/>
</dbReference>
<accession>A0AAU9E2U8</accession>
<dbReference type="RefSeq" id="WP_338537101.1">
    <property type="nucleotide sequence ID" value="NZ_AP028654.1"/>
</dbReference>
<dbReference type="Proteomes" id="UP001321786">
    <property type="component" value="Chromosome"/>
</dbReference>
<reference evidence="1 2" key="1">
    <citation type="submission" date="2023-08" db="EMBL/GenBank/DDBJ databases">
        <title>Helicovermis profunda gen. nov., sp. nov., a novel mesophilic, fermentative bacterium within the Bacillota from a deep-sea hydrothermal vent chimney.</title>
        <authorList>
            <person name="Miyazaki U."/>
            <person name="Mizutani D."/>
            <person name="Hashimoto Y."/>
            <person name="Tame A."/>
            <person name="Sawayama S."/>
            <person name="Miyazaki J."/>
            <person name="Takai K."/>
            <person name="Nakagawa S."/>
        </authorList>
    </citation>
    <scope>NUCLEOTIDE SEQUENCE [LARGE SCALE GENOMIC DNA]</scope>
    <source>
        <strain evidence="1 2">S502</strain>
    </source>
</reference>
<name>A0AAU9E2U8_9FIRM</name>
<evidence type="ECO:0000313" key="2">
    <source>
        <dbReference type="Proteomes" id="UP001321786"/>
    </source>
</evidence>
<protein>
    <submittedName>
        <fullName evidence="1">Uncharacterized protein</fullName>
    </submittedName>
</protein>
<evidence type="ECO:0000313" key="1">
    <source>
        <dbReference type="EMBL" id="BEP28796.1"/>
    </source>
</evidence>
<sequence>MEKEYALYKGDNFITLGTISDIANHQGVLKATINFLKTKAYIKRLSERKNSENSRILISLDDEIY</sequence>